<dbReference type="Pfam" id="PF07510">
    <property type="entry name" value="GmrSD_C"/>
    <property type="match status" value="1"/>
</dbReference>
<gene>
    <name evidence="2" type="ORF">CGLY_06615</name>
</gene>
<dbReference type="PANTHER" id="PTHR24094:SF15">
    <property type="entry name" value="AMP-DEPENDENT SYNTHETASE_LIGASE DOMAIN-CONTAINING PROTEIN-RELATED"/>
    <property type="match status" value="1"/>
</dbReference>
<dbReference type="STRING" id="1404245.CGLY_06615"/>
<evidence type="ECO:0000313" key="2">
    <source>
        <dbReference type="EMBL" id="AHW63768.1"/>
    </source>
</evidence>
<evidence type="ECO:0000259" key="1">
    <source>
        <dbReference type="Pfam" id="PF07510"/>
    </source>
</evidence>
<dbReference type="PANTHER" id="PTHR24094">
    <property type="entry name" value="SECRETED PROTEIN"/>
    <property type="match status" value="1"/>
</dbReference>
<evidence type="ECO:0000313" key="3">
    <source>
        <dbReference type="Proteomes" id="UP000023703"/>
    </source>
</evidence>
<protein>
    <submittedName>
        <fullName evidence="2">Putative secreted protein</fullName>
    </submittedName>
</protein>
<dbReference type="InterPro" id="IPR011089">
    <property type="entry name" value="GmrSD_C"/>
</dbReference>
<accession>X5DKY9</accession>
<feature type="domain" description="GmrSD restriction endonucleases C-terminal" evidence="1">
    <location>
        <begin position="130"/>
        <end position="225"/>
    </location>
</feature>
<keyword evidence="3" id="KW-1185">Reference proteome</keyword>
<dbReference type="Proteomes" id="UP000023703">
    <property type="component" value="Chromosome"/>
</dbReference>
<organism evidence="2 3">
    <name type="scientific">Corynebacterium glyciniphilum AJ 3170</name>
    <dbReference type="NCBI Taxonomy" id="1404245"/>
    <lineage>
        <taxon>Bacteria</taxon>
        <taxon>Bacillati</taxon>
        <taxon>Actinomycetota</taxon>
        <taxon>Actinomycetes</taxon>
        <taxon>Mycobacteriales</taxon>
        <taxon>Corynebacteriaceae</taxon>
        <taxon>Corynebacterium</taxon>
    </lineage>
</organism>
<sequence length="237" mass="25285">MRLPRPVSSFPTPFAVALVVMLSVGTAIHWYTDSGTEAPSAADQATVAQSLEHLTTVPRRTHVLGYSREQFGGWSQQWWTEPGGGPEEQSGAQCTTRTVVMLQVFPDRSRADDGSCPSALGNITDVYTGDQIVPSDVEIDHVVPLSAGWDHGAWAWPRAVRVAFANDLELNLLAVAGTVNQAKSDGSLGEWLPPTAKAGSPSEAGCAYAARYLAVCLRYQLTVSNADGETARRACGV</sequence>
<dbReference type="EMBL" id="CP006842">
    <property type="protein sequence ID" value="AHW63768.1"/>
    <property type="molecule type" value="Genomic_DNA"/>
</dbReference>
<dbReference type="HOGENOM" id="CLU_043034_1_1_11"/>
<dbReference type="KEGG" id="cgy:CGLY_06615"/>
<name>X5DKY9_9CORY</name>
<reference evidence="2 3" key="1">
    <citation type="journal article" date="2015" name="Int. J. Syst. Evol. Microbiol.">
        <title>Revisiting Corynebacterium glyciniphilum (ex Kubota et al., 1972) sp. nov., nom. rev., isolated from putrefied banana.</title>
        <authorList>
            <person name="Al-Dilaimi A."/>
            <person name="Bednarz H."/>
            <person name="Lomker A."/>
            <person name="Niehaus K."/>
            <person name="Kalinowski J."/>
            <person name="Ruckert C."/>
        </authorList>
    </citation>
    <scope>NUCLEOTIDE SEQUENCE [LARGE SCALE GENOMIC DNA]</scope>
    <source>
        <strain evidence="2">AJ 3170</strain>
    </source>
</reference>
<dbReference type="AlphaFoldDB" id="X5DKY9"/>
<dbReference type="RefSeq" id="WP_081803807.1">
    <property type="nucleotide sequence ID" value="NZ_CP006842.1"/>
</dbReference>
<proteinExistence type="predicted"/>
<dbReference type="eggNOG" id="COG2356">
    <property type="taxonomic scope" value="Bacteria"/>
</dbReference>